<dbReference type="InterPro" id="IPR006054">
    <property type="entry name" value="DnaQ"/>
</dbReference>
<dbReference type="FunFam" id="3.30.420.10:FF:000045">
    <property type="entry name" value="3'-5' exonuclease DinG"/>
    <property type="match status" value="1"/>
</dbReference>
<dbReference type="GO" id="GO:0003887">
    <property type="term" value="F:DNA-directed DNA polymerase activity"/>
    <property type="evidence" value="ECO:0007669"/>
    <property type="project" value="UniProtKB-UniRule"/>
</dbReference>
<evidence type="ECO:0000313" key="17">
    <source>
        <dbReference type="Proteomes" id="UP000317430"/>
    </source>
</evidence>
<gene>
    <name evidence="13" type="primary">polC</name>
    <name evidence="16" type="ORF">FRX57_06085</name>
</gene>
<keyword evidence="10 13" id="KW-0239">DNA-directed DNA polymerase</keyword>
<dbReference type="InterPro" id="IPR024754">
    <property type="entry name" value="DNA_PolC-like_N_II"/>
</dbReference>
<dbReference type="CDD" id="cd07435">
    <property type="entry name" value="PHP_PolIIIA_POLC"/>
    <property type="match status" value="1"/>
</dbReference>
<evidence type="ECO:0000256" key="7">
    <source>
        <dbReference type="ARBA" id="ARBA00022722"/>
    </source>
</evidence>
<dbReference type="Pfam" id="PF14480">
    <property type="entry name" value="DNA_pol3_a_NI"/>
    <property type="match status" value="1"/>
</dbReference>
<dbReference type="InterPro" id="IPR040982">
    <property type="entry name" value="DNA_pol3_finger"/>
</dbReference>
<dbReference type="GO" id="GO:0006261">
    <property type="term" value="P:DNA-templated DNA replication"/>
    <property type="evidence" value="ECO:0007669"/>
    <property type="project" value="UniProtKB-UniRule"/>
</dbReference>
<keyword evidence="5 13" id="KW-0548">Nucleotidyltransferase</keyword>
<dbReference type="InterPro" id="IPR029460">
    <property type="entry name" value="DNAPol_HHH"/>
</dbReference>
<dbReference type="InterPro" id="IPR016195">
    <property type="entry name" value="Pol/histidinol_Pase-like"/>
</dbReference>
<accession>A0A5C5SC25</accession>
<comment type="subcellular location">
    <subcellularLocation>
        <location evidence="13">Cytoplasm</location>
    </subcellularLocation>
</comment>
<keyword evidence="7 13" id="KW-0540">Nuclease</keyword>
<dbReference type="Gene3D" id="1.10.150.870">
    <property type="match status" value="1"/>
</dbReference>
<keyword evidence="8 13" id="KW-0378">Hydrolase</keyword>
<feature type="domain" description="Polymerase/histidinol phosphatase N-terminal" evidence="15">
    <location>
        <begin position="339"/>
        <end position="406"/>
    </location>
</feature>
<dbReference type="InterPro" id="IPR044923">
    <property type="entry name" value="PolC_middle_finger_sf"/>
</dbReference>
<dbReference type="Gene3D" id="2.40.50.140">
    <property type="entry name" value="Nucleic acid-binding proteins"/>
    <property type="match status" value="1"/>
</dbReference>
<dbReference type="SUPFAM" id="SSF50249">
    <property type="entry name" value="Nucleic acid-binding proteins"/>
    <property type="match status" value="1"/>
</dbReference>
<dbReference type="InterPro" id="IPR003141">
    <property type="entry name" value="Pol/His_phosphatase_N"/>
</dbReference>
<sequence>MSASFNQLMEQIELPLDLRNSPLFLAGDLQAVDLHAQSRWWHFHFSFPEILPIESYQTLRTCLQTTFERADIRVTFDISSQQATFDEELLQAYYQEAFEHPPCNEPSFRASFAQLQVRASRQQVTILAPQFVNNDHFRQQHLPKLSQVFADFGFGKLDFSMVSDEQMTQTLKSQLETNKQELLEKASQEAAQWQASLAAQQPPAEEVKPSVNYQEQNSQRQASFDKAKITPMIEVETEENRLVFEGLVFDVEKRTTKTGRHIINFKMTDYTSSFPMQRWAKDDEELKKFDMIAKGAWLRVRGNVENNPYTKSLTMNVQDVKAIVHQPRKDLMPEGQKRVEFHAHTNMSTMDALPTVEELIDQAARWGHAAVAITDHANVQSFPHGYHRGKKAGIKVIFGLEANIVEDRVPITYNEEDLDLKEATYVVFDVETTGLSAVNNDLIQVAASKMYKNNIIDQFDEFIDPGYPLSQFTTELTGITDNHLKGAKPLLQVLQEFQDFCKGTVLVAHNATFDVGFLNANYERHGLPKISQPVIDTLEFSRNLYPDFKRHGLGPLTKRFQISLEHHHMANYDAEATGRLLFIFINDAIEKYGLTNLNQLNTRLVAEDSYKQAKTKHATIYVKNQTGLKNLFKLVSLSNVTYFSGVARIPRTVLDDYREGLILGTACSEGEVFDTLLSHGLEAAQEVAQYYDFIEVMPPALYQPLVERELIKDQAGVEQMIRDLVELGRRLDKPVLATGNVHYLEPEDAIYREIIVRSLGQGAMINRTIGRGENAQPASLPQAHFRTTNEMLDELAFLGQDLAYELVVTNPNQLADQFEHVEVVKKDLYTPFIEDAEEQVARLTYDKAFEIYGNPLPDIIDLRIEKELTSILGNGFAVIYLASQMLVQRSNERGYLVGSRGSVGSSFVATMIGITEVNPMPPHYVCPKCQHSEFITDGSYGSGFDLPNKDCPKCQIPYKKDGQDIPFETFLGFDGDKVPDIDLNFSGDDQPNAHLDVRDIFGDKYAFRAGTVGTVADRTAYGFVKGYERDYGKFYRDAEVDRLAMGASGVKRTTGQHPGGIVVIPNYMDVYDFTPVQYPADDLSASWQTTHFNFHDIDENVLKLDVLGHDDPTMIRKLQDLSGISPADIPMDDPDVMKLFSGTEVMGVSAEQIGTSTGMLGIPEFGTNFVRGMVDETHPTTFAELLQLSGLSHGTDVWLGNAQDLIKQGIANLSTVIGCRDDIMVYLMHAGLEPKMAFNIMERVRKGLWLKISEEERNGYIQAMRDNQVPDWYIESCGKIKYMFPKAHAAAYVMMALRVAYFKVHHPLYYYCAYFSIRAKAFDIKTMSAGLDAVKKKMAEIAEKRKNNQETKVEMDLFTTLEIVNEMLERGFVFGQLDIYRSHPTEFLIDGDTLIPPLIAMDGLGESVANQFAKAREEGEFLSKTELRKRGGLSTTLVEKMAEMNILGNLPEDNQLSLFDDFF</sequence>
<feature type="domain" description="Exonuclease" evidence="14">
    <location>
        <begin position="424"/>
        <end position="590"/>
    </location>
</feature>
<dbReference type="InterPro" id="IPR006308">
    <property type="entry name" value="Pol_III_a_PolC-type_gram_pos"/>
</dbReference>
<comment type="function">
    <text evidence="1 13">Required for replicative DNA synthesis. This DNA polymerase also exhibits 3' to 5' exonuclease activity.</text>
</comment>
<evidence type="ECO:0000256" key="1">
    <source>
        <dbReference type="ARBA" id="ARBA00003452"/>
    </source>
</evidence>
<dbReference type="Pfam" id="PF02811">
    <property type="entry name" value="PHP"/>
    <property type="match status" value="1"/>
</dbReference>
<dbReference type="OrthoDB" id="9804290at2"/>
<dbReference type="PANTHER" id="PTHR32294">
    <property type="entry name" value="DNA POLYMERASE III SUBUNIT ALPHA"/>
    <property type="match status" value="1"/>
</dbReference>
<protein>
    <recommendedName>
        <fullName evidence="12 13">DNA polymerase III PolC-type</fullName>
        <shortName evidence="13">PolIII</shortName>
        <ecNumber evidence="2 13">2.7.7.7</ecNumber>
    </recommendedName>
</protein>
<keyword evidence="17" id="KW-1185">Reference proteome</keyword>
<evidence type="ECO:0000256" key="13">
    <source>
        <dbReference type="HAMAP-Rule" id="MF_00356"/>
    </source>
</evidence>
<dbReference type="Gene3D" id="6.10.140.1510">
    <property type="match status" value="1"/>
</dbReference>
<evidence type="ECO:0000256" key="4">
    <source>
        <dbReference type="ARBA" id="ARBA00022679"/>
    </source>
</evidence>
<keyword evidence="3 13" id="KW-0963">Cytoplasm</keyword>
<dbReference type="PANTHER" id="PTHR32294:SF5">
    <property type="entry name" value="DNA POLYMERASE III POLC-TYPE"/>
    <property type="match status" value="1"/>
</dbReference>
<evidence type="ECO:0000256" key="8">
    <source>
        <dbReference type="ARBA" id="ARBA00022801"/>
    </source>
</evidence>
<dbReference type="InterPro" id="IPR011708">
    <property type="entry name" value="DNA_pol3_alpha_NTPase_dom"/>
</dbReference>
<comment type="catalytic activity">
    <reaction evidence="11 13">
        <text>DNA(n) + a 2'-deoxyribonucleoside 5'-triphosphate = DNA(n+1) + diphosphate</text>
        <dbReference type="Rhea" id="RHEA:22508"/>
        <dbReference type="Rhea" id="RHEA-COMP:17339"/>
        <dbReference type="Rhea" id="RHEA-COMP:17340"/>
        <dbReference type="ChEBI" id="CHEBI:33019"/>
        <dbReference type="ChEBI" id="CHEBI:61560"/>
        <dbReference type="ChEBI" id="CHEBI:173112"/>
        <dbReference type="EC" id="2.7.7.7"/>
    </reaction>
</comment>
<keyword evidence="6 13" id="KW-0235">DNA replication</keyword>
<proteinExistence type="inferred from homology"/>
<dbReference type="GO" id="GO:0003677">
    <property type="term" value="F:DNA binding"/>
    <property type="evidence" value="ECO:0007669"/>
    <property type="project" value="UniProtKB-UniRule"/>
</dbReference>
<evidence type="ECO:0000256" key="10">
    <source>
        <dbReference type="ARBA" id="ARBA00022932"/>
    </source>
</evidence>
<dbReference type="InterPro" id="IPR036397">
    <property type="entry name" value="RNaseH_sf"/>
</dbReference>
<keyword evidence="9 13" id="KW-0269">Exonuclease</keyword>
<evidence type="ECO:0000256" key="12">
    <source>
        <dbReference type="ARBA" id="ARBA00070925"/>
    </source>
</evidence>
<dbReference type="HAMAP" id="MF_00356">
    <property type="entry name" value="DNApol_PolC"/>
    <property type="match status" value="1"/>
</dbReference>
<evidence type="ECO:0000256" key="5">
    <source>
        <dbReference type="ARBA" id="ARBA00022695"/>
    </source>
</evidence>
<dbReference type="NCBIfam" id="TIGR00573">
    <property type="entry name" value="dnaq"/>
    <property type="match status" value="1"/>
</dbReference>
<dbReference type="Pfam" id="PF11490">
    <property type="entry name" value="DNA_pol3_a_NII"/>
    <property type="match status" value="1"/>
</dbReference>
<dbReference type="InterPro" id="IPR004805">
    <property type="entry name" value="DnaE2/DnaE/PolC"/>
</dbReference>
<dbReference type="GO" id="GO:0005737">
    <property type="term" value="C:cytoplasm"/>
    <property type="evidence" value="ECO:0007669"/>
    <property type="project" value="UniProtKB-SubCell"/>
</dbReference>
<dbReference type="EMBL" id="VOHL01000005">
    <property type="protein sequence ID" value="TWS97162.1"/>
    <property type="molecule type" value="Genomic_DNA"/>
</dbReference>
<dbReference type="Pfam" id="PF17657">
    <property type="entry name" value="DNA_pol3_finger"/>
    <property type="match status" value="1"/>
</dbReference>
<dbReference type="InterPro" id="IPR028112">
    <property type="entry name" value="DNA_PolC-type_N_I"/>
</dbReference>
<evidence type="ECO:0000256" key="9">
    <source>
        <dbReference type="ARBA" id="ARBA00022839"/>
    </source>
</evidence>
<dbReference type="InterPro" id="IPR013520">
    <property type="entry name" value="Ribonucl_H"/>
</dbReference>
<comment type="caution">
    <text evidence="16">The sequence shown here is derived from an EMBL/GenBank/DDBJ whole genome shotgun (WGS) entry which is preliminary data.</text>
</comment>
<dbReference type="SUPFAM" id="SSF89550">
    <property type="entry name" value="PHP domain-like"/>
    <property type="match status" value="1"/>
</dbReference>
<dbReference type="InterPro" id="IPR012340">
    <property type="entry name" value="NA-bd_OB-fold"/>
</dbReference>
<dbReference type="Pfam" id="PF00929">
    <property type="entry name" value="RNase_T"/>
    <property type="match status" value="1"/>
</dbReference>
<dbReference type="Pfam" id="PF14579">
    <property type="entry name" value="HHH_6"/>
    <property type="match status" value="1"/>
</dbReference>
<dbReference type="SMART" id="SM00481">
    <property type="entry name" value="POLIIIAc"/>
    <property type="match status" value="1"/>
</dbReference>
<dbReference type="Gene3D" id="3.30.420.10">
    <property type="entry name" value="Ribonuclease H-like superfamily/Ribonuclease H"/>
    <property type="match status" value="1"/>
</dbReference>
<dbReference type="NCBIfam" id="TIGR01405">
    <property type="entry name" value="polC_Gram_pos"/>
    <property type="match status" value="1"/>
</dbReference>
<keyword evidence="4 13" id="KW-0808">Transferase</keyword>
<dbReference type="Gene3D" id="3.30.1900.20">
    <property type="match status" value="1"/>
</dbReference>
<dbReference type="CDD" id="cd06127">
    <property type="entry name" value="DEDDh"/>
    <property type="match status" value="1"/>
</dbReference>
<evidence type="ECO:0000256" key="2">
    <source>
        <dbReference type="ARBA" id="ARBA00012417"/>
    </source>
</evidence>
<dbReference type="NCBIfam" id="NF001688">
    <property type="entry name" value="PRK00448.1"/>
    <property type="match status" value="1"/>
</dbReference>
<evidence type="ECO:0000313" key="16">
    <source>
        <dbReference type="EMBL" id="TWS97162.1"/>
    </source>
</evidence>
<dbReference type="Gene3D" id="1.10.150.700">
    <property type="entry name" value="PolC, middle finger domain"/>
    <property type="match status" value="1"/>
</dbReference>
<dbReference type="SUPFAM" id="SSF53098">
    <property type="entry name" value="Ribonuclease H-like"/>
    <property type="match status" value="1"/>
</dbReference>
<evidence type="ECO:0000256" key="3">
    <source>
        <dbReference type="ARBA" id="ARBA00022490"/>
    </source>
</evidence>
<dbReference type="InterPro" id="IPR004013">
    <property type="entry name" value="PHP_dom"/>
</dbReference>
<dbReference type="Gene3D" id="3.20.20.140">
    <property type="entry name" value="Metal-dependent hydrolases"/>
    <property type="match status" value="1"/>
</dbReference>
<dbReference type="CDD" id="cd04484">
    <property type="entry name" value="polC_OBF"/>
    <property type="match status" value="1"/>
</dbReference>
<dbReference type="InterPro" id="IPR012337">
    <property type="entry name" value="RNaseH-like_sf"/>
</dbReference>
<dbReference type="RefSeq" id="WP_146567712.1">
    <property type="nucleotide sequence ID" value="NZ_VOHL01000005.1"/>
</dbReference>
<dbReference type="Proteomes" id="UP000317430">
    <property type="component" value="Unassembled WGS sequence"/>
</dbReference>
<organism evidence="16 17">
    <name type="scientific">Streptococcus cuniculipharyngis</name>
    <dbReference type="NCBI Taxonomy" id="1562651"/>
    <lineage>
        <taxon>Bacteria</taxon>
        <taxon>Bacillati</taxon>
        <taxon>Bacillota</taxon>
        <taxon>Bacilli</taxon>
        <taxon>Lactobacillales</taxon>
        <taxon>Streptococcaceae</taxon>
        <taxon>Streptococcus</taxon>
    </lineage>
</organism>
<evidence type="ECO:0000259" key="14">
    <source>
        <dbReference type="SMART" id="SM00479"/>
    </source>
</evidence>
<dbReference type="EC" id="2.7.7.7" evidence="2 13"/>
<comment type="similarity">
    <text evidence="13">Belongs to the DNA polymerase type-C family. PolC subfamily.</text>
</comment>
<dbReference type="GO" id="GO:0008408">
    <property type="term" value="F:3'-5' exonuclease activity"/>
    <property type="evidence" value="ECO:0007669"/>
    <property type="project" value="UniProtKB-UniRule"/>
</dbReference>
<dbReference type="Pfam" id="PF07733">
    <property type="entry name" value="DNA_pol3_alpha"/>
    <property type="match status" value="1"/>
</dbReference>
<reference evidence="16 17" key="1">
    <citation type="submission" date="2019-08" db="EMBL/GenBank/DDBJ databases">
        <authorList>
            <person name="Lei W."/>
        </authorList>
    </citation>
    <scope>NUCLEOTIDE SEQUENCE [LARGE SCALE GENOMIC DNA]</scope>
    <source>
        <strain evidence="16 17">CCUG 66496</strain>
    </source>
</reference>
<evidence type="ECO:0000259" key="15">
    <source>
        <dbReference type="SMART" id="SM00481"/>
    </source>
</evidence>
<name>A0A5C5SC25_9STRE</name>
<evidence type="ECO:0000256" key="11">
    <source>
        <dbReference type="ARBA" id="ARBA00049244"/>
    </source>
</evidence>
<evidence type="ECO:0000256" key="6">
    <source>
        <dbReference type="ARBA" id="ARBA00022705"/>
    </source>
</evidence>
<dbReference type="SMART" id="SM00479">
    <property type="entry name" value="EXOIII"/>
    <property type="match status" value="1"/>
</dbReference>